<sequence length="328" mass="37984">HYNNKQKILLVGEGDFSFSLCLAKAFGSATNITATSLDTREELEQKYKDAKNNVEELERRGCTVIHGVNVHSMDKDHRVVRSIVYDRIIFNFPHAGFHFGRETDSYTIFLCGRRQHQEVVKGFFLSAKELVDASGEIHVTHKIAHPFTSWNIKTLGEEKGLNCVREKEFYTFQYPGYSNKRGSGIDCDSSFPVGLSSTFMFKKKPWLHQELVREFLKSSKKMVKDKDGEIHITHKTAHPFSEWKIVTLAEENGLCLTQEVEFSKWYFPGYSNKKGSRPRCNSSFPVGKSSTFIFKKRHREHDKLHQCYYRKRKGKPSHDEEKNDELDA</sequence>
<name>A0A0D2ZST5_BRAOL</name>
<dbReference type="HOGENOM" id="CLU_848834_0_0_1"/>
<reference evidence="4" key="2">
    <citation type="submission" date="2015-06" db="UniProtKB">
        <authorList>
            <consortium name="EnsemblPlants"/>
        </authorList>
    </citation>
    <scope>IDENTIFICATION</scope>
</reference>
<dbReference type="eggNOG" id="KOG4174">
    <property type="taxonomic scope" value="Eukaryota"/>
</dbReference>
<dbReference type="PANTHER" id="PTHR11538">
    <property type="entry name" value="PHENYLALANYL-TRNA SYNTHETASE"/>
    <property type="match status" value="1"/>
</dbReference>
<protein>
    <recommendedName>
        <fullName evidence="3">25S rRNA (uridine-N(3))-methyltransferase BMT5-like domain-containing protein</fullName>
    </recommendedName>
</protein>
<proteinExistence type="predicted"/>
<dbReference type="Gramene" id="Bo00986s070.1">
    <property type="protein sequence ID" value="Bo00986s070.1"/>
    <property type="gene ID" value="Bo00986s070"/>
</dbReference>
<reference evidence="4" key="1">
    <citation type="journal article" date="2014" name="Genome Biol.">
        <title>Transcriptome and methylome profiling reveals relics of genome dominance in the mesopolyploid Brassica oleracea.</title>
        <authorList>
            <person name="Parkin I.A."/>
            <person name="Koh C."/>
            <person name="Tang H."/>
            <person name="Robinson S.J."/>
            <person name="Kagale S."/>
            <person name="Clarke W.E."/>
            <person name="Town C.D."/>
            <person name="Nixon J."/>
            <person name="Krishnakumar V."/>
            <person name="Bidwell S.L."/>
            <person name="Denoeud F."/>
            <person name="Belcram H."/>
            <person name="Links M.G."/>
            <person name="Just J."/>
            <person name="Clarke C."/>
            <person name="Bender T."/>
            <person name="Huebert T."/>
            <person name="Mason A.S."/>
            <person name="Pires J.C."/>
            <person name="Barker G."/>
            <person name="Moore J."/>
            <person name="Walley P.G."/>
            <person name="Manoli S."/>
            <person name="Batley J."/>
            <person name="Edwards D."/>
            <person name="Nelson M.N."/>
            <person name="Wang X."/>
            <person name="Paterson A.H."/>
            <person name="King G."/>
            <person name="Bancroft I."/>
            <person name="Chalhoub B."/>
            <person name="Sharpe A.G."/>
        </authorList>
    </citation>
    <scope>NUCLEOTIDE SEQUENCE [LARGE SCALE GENOMIC DNA]</scope>
    <source>
        <strain evidence="4">cv. TO1000</strain>
    </source>
</reference>
<evidence type="ECO:0000313" key="4">
    <source>
        <dbReference type="EnsemblPlants" id="Bo00986s070.1"/>
    </source>
</evidence>
<dbReference type="GO" id="GO:0005737">
    <property type="term" value="C:cytoplasm"/>
    <property type="evidence" value="ECO:0007669"/>
    <property type="project" value="TreeGrafter"/>
</dbReference>
<dbReference type="OMA" id="CVREKEF"/>
<dbReference type="EnsemblPlants" id="Bo00986s070.1">
    <property type="protein sequence ID" value="Bo00986s070.1"/>
    <property type="gene ID" value="Bo00986s070"/>
</dbReference>
<dbReference type="InterPro" id="IPR019446">
    <property type="entry name" value="BMT5-like"/>
</dbReference>
<feature type="domain" description="25S rRNA (uridine-N(3))-methyltransferase BMT5-like" evidence="3">
    <location>
        <begin position="9"/>
        <end position="181"/>
    </location>
</feature>
<accession>A0A0D2ZST5</accession>
<organism evidence="4 5">
    <name type="scientific">Brassica oleracea var. oleracea</name>
    <dbReference type="NCBI Taxonomy" id="109376"/>
    <lineage>
        <taxon>Eukaryota</taxon>
        <taxon>Viridiplantae</taxon>
        <taxon>Streptophyta</taxon>
        <taxon>Embryophyta</taxon>
        <taxon>Tracheophyta</taxon>
        <taxon>Spermatophyta</taxon>
        <taxon>Magnoliopsida</taxon>
        <taxon>eudicotyledons</taxon>
        <taxon>Gunneridae</taxon>
        <taxon>Pentapetalae</taxon>
        <taxon>rosids</taxon>
        <taxon>malvids</taxon>
        <taxon>Brassicales</taxon>
        <taxon>Brassicaceae</taxon>
        <taxon>Brassiceae</taxon>
        <taxon>Brassica</taxon>
    </lineage>
</organism>
<dbReference type="GO" id="GO:0070042">
    <property type="term" value="F:rRNA (uridine-N3-)-methyltransferase activity"/>
    <property type="evidence" value="ECO:0007669"/>
    <property type="project" value="InterPro"/>
</dbReference>
<feature type="coiled-coil region" evidence="1">
    <location>
        <begin position="33"/>
        <end position="60"/>
    </location>
</feature>
<evidence type="ECO:0000313" key="5">
    <source>
        <dbReference type="Proteomes" id="UP000032141"/>
    </source>
</evidence>
<keyword evidence="5" id="KW-1185">Reference proteome</keyword>
<dbReference type="Pfam" id="PF10354">
    <property type="entry name" value="BMT5-like"/>
    <property type="match status" value="2"/>
</dbReference>
<dbReference type="STRING" id="109376.A0A0D2ZST5"/>
<evidence type="ECO:0000259" key="3">
    <source>
        <dbReference type="Pfam" id="PF10354"/>
    </source>
</evidence>
<keyword evidence="1" id="KW-0175">Coiled coil</keyword>
<dbReference type="Proteomes" id="UP000032141">
    <property type="component" value="Unassembled WGS sequence"/>
</dbReference>
<evidence type="ECO:0000256" key="2">
    <source>
        <dbReference type="SAM" id="MobiDB-lite"/>
    </source>
</evidence>
<feature type="domain" description="25S rRNA (uridine-N(3))-methyltransferase BMT5-like" evidence="3">
    <location>
        <begin position="206"/>
        <end position="274"/>
    </location>
</feature>
<dbReference type="PANTHER" id="PTHR11538:SF81">
    <property type="entry name" value="25S RRNA (URIDINE-N(3))-METHYLTRANSFERASE BMT5-LIKE DOMAIN-CONTAINING PROTEIN"/>
    <property type="match status" value="1"/>
</dbReference>
<dbReference type="GO" id="GO:0070475">
    <property type="term" value="P:rRNA base methylation"/>
    <property type="evidence" value="ECO:0007669"/>
    <property type="project" value="InterPro"/>
</dbReference>
<feature type="region of interest" description="Disordered" evidence="2">
    <location>
        <begin position="308"/>
        <end position="328"/>
    </location>
</feature>
<dbReference type="AlphaFoldDB" id="A0A0D2ZST5"/>
<evidence type="ECO:0000256" key="1">
    <source>
        <dbReference type="SAM" id="Coils"/>
    </source>
</evidence>